<evidence type="ECO:0008006" key="4">
    <source>
        <dbReference type="Google" id="ProtNLM"/>
    </source>
</evidence>
<dbReference type="EMBL" id="CP003093">
    <property type="protein sequence ID" value="AER57406.1"/>
    <property type="molecule type" value="Genomic_DNA"/>
</dbReference>
<dbReference type="InterPro" id="IPR021549">
    <property type="entry name" value="DUF2894"/>
</dbReference>
<dbReference type="AlphaFoldDB" id="G7UTG0"/>
<dbReference type="Pfam" id="PF11445">
    <property type="entry name" value="DUF2894"/>
    <property type="match status" value="1"/>
</dbReference>
<dbReference type="HOGENOM" id="CLU_082347_0_0_6"/>
<sequence length="218" mass="23508">MPDEVLRARALLAAWRTGHAGQPLPIGLHVIEALATRTEAHAGQTRALLEARLAALLDAQAPAATPIERGGRARARPQTPAHSPLGGLLQQLAGHGQAHAGPLASTGPPGAFPVLPALEQFRRIWARVRTDSQLRQWPAAVPEQAGPLHSSVLVHRAIRLMAQAAPGYLQHFLAYVDALAWMEQLQHQGILATQDAPPATRARRPARRAPRKGRQRQP</sequence>
<evidence type="ECO:0000313" key="2">
    <source>
        <dbReference type="EMBL" id="AER57406.1"/>
    </source>
</evidence>
<evidence type="ECO:0000256" key="1">
    <source>
        <dbReference type="SAM" id="MobiDB-lite"/>
    </source>
</evidence>
<gene>
    <name evidence="2" type="ordered locus">DSC_13810</name>
</gene>
<dbReference type="Proteomes" id="UP000005870">
    <property type="component" value="Chromosome"/>
</dbReference>
<dbReference type="OrthoDB" id="6025757at2"/>
<feature type="region of interest" description="Disordered" evidence="1">
    <location>
        <begin position="68"/>
        <end position="88"/>
    </location>
</feature>
<proteinExistence type="predicted"/>
<evidence type="ECO:0000313" key="3">
    <source>
        <dbReference type="Proteomes" id="UP000005870"/>
    </source>
</evidence>
<reference evidence="2 3" key="1">
    <citation type="journal article" date="2012" name="J. Bacteriol.">
        <title>Complete Genome Sequence of the BTEX-Degrading Bacterium Pseudoxanthomonas spadix BD-a59.</title>
        <authorList>
            <person name="Lee S.H."/>
            <person name="Jin H.M."/>
            <person name="Lee H.J."/>
            <person name="Kim J.M."/>
            <person name="Jeon C.O."/>
        </authorList>
    </citation>
    <scope>NUCLEOTIDE SEQUENCE [LARGE SCALE GENOMIC DNA]</scope>
    <source>
        <strain evidence="2 3">BD-a59</strain>
    </source>
</reference>
<dbReference type="eggNOG" id="ENOG5031XRK">
    <property type="taxonomic scope" value="Bacteria"/>
</dbReference>
<dbReference type="KEGG" id="psd:DSC_13810"/>
<name>G7UTG0_PSEUP</name>
<accession>G7UTG0</accession>
<dbReference type="RefSeq" id="WP_014161579.1">
    <property type="nucleotide sequence ID" value="NC_016147.2"/>
</dbReference>
<feature type="region of interest" description="Disordered" evidence="1">
    <location>
        <begin position="192"/>
        <end position="218"/>
    </location>
</feature>
<dbReference type="STRING" id="1045855.DSC_13810"/>
<feature type="compositionally biased region" description="Basic residues" evidence="1">
    <location>
        <begin position="201"/>
        <end position="218"/>
    </location>
</feature>
<keyword evidence="3" id="KW-1185">Reference proteome</keyword>
<organism evidence="2 3">
    <name type="scientific">Pseudoxanthomonas spadix (strain BD-a59)</name>
    <dbReference type="NCBI Taxonomy" id="1045855"/>
    <lineage>
        <taxon>Bacteria</taxon>
        <taxon>Pseudomonadati</taxon>
        <taxon>Pseudomonadota</taxon>
        <taxon>Gammaproteobacteria</taxon>
        <taxon>Lysobacterales</taxon>
        <taxon>Lysobacteraceae</taxon>
        <taxon>Pseudoxanthomonas</taxon>
    </lineage>
</organism>
<protein>
    <recommendedName>
        <fullName evidence="4">DUF2894 domain-containing protein</fullName>
    </recommendedName>
</protein>